<proteinExistence type="inferred from homology"/>
<sequence>ICVASCPTKYFAYPLAVSSKEDLLCKDSVNASVKAAASNLLLIKSNLIDTDLCAAYYVDSTALVGRCIPAIFEDTLNYALQLNVSGTLLTAKDGTGVSGDSLNKASEYLAKFFALQSYVELVFKDIVNSWWQILAALGVAALFCFMWIILLRWIAGVVVWITIIGFLGCWVFATAWSYYRYYMMKNSETPQQEYSVAPLFAGEFSYYLQIRKTWLAFACGSATLLAIFLLIFLFLVKRICIAIELIKEASRAIGNMIFVLIWPIIPFILQLAFLGYYLVSAVYVGSMGKKNFYNNGTNTTEDNGVSYYIKRAPCDVNDANTGKVCEFVKYGGDEYTIPLEVFLLFMFFWGMNFIIALGQMTLAGSIASYYWAFEKPKDIPAFPILAALYRSLRYHLGSLAFGSLLIAIVQMIRVFLEYVDHKINGSQNPVAKFLVKCLKCCMWCLEKFLRFLNKNAYILIAVHGKNFCASAKDAFFLIMRNVVRVIVLDKVTDFVLFISKLCCVAAVGSASFFYFGGYFKLPFFSDKLPEFNYFWTPIIVVVVGTFIIASLFFSVYSMAVDTLFMCFLEDLEMNDGSPEKPYYMSKGLMQVLGKKNKQLKEPSNEGKK</sequence>
<feature type="transmembrane region" description="Helical" evidence="7">
    <location>
        <begin position="534"/>
        <end position="556"/>
    </location>
</feature>
<evidence type="ECO:0000313" key="8">
    <source>
        <dbReference type="EMBL" id="KAH3792773.1"/>
    </source>
</evidence>
<feature type="transmembrane region" description="Helical" evidence="7">
    <location>
        <begin position="257"/>
        <end position="279"/>
    </location>
</feature>
<evidence type="ECO:0000256" key="2">
    <source>
        <dbReference type="ARBA" id="ARBA00007168"/>
    </source>
</evidence>
<feature type="transmembrane region" description="Helical" evidence="7">
    <location>
        <begin position="157"/>
        <end position="179"/>
    </location>
</feature>
<protein>
    <recommendedName>
        <fullName evidence="7">Choline transporter-like protein</fullName>
    </recommendedName>
</protein>
<reference evidence="8" key="2">
    <citation type="submission" date="2020-11" db="EMBL/GenBank/DDBJ databases">
        <authorList>
            <person name="McCartney M.A."/>
            <person name="Auch B."/>
            <person name="Kono T."/>
            <person name="Mallez S."/>
            <person name="Becker A."/>
            <person name="Gohl D.M."/>
            <person name="Silverstein K.A.T."/>
            <person name="Koren S."/>
            <person name="Bechman K.B."/>
            <person name="Herman A."/>
            <person name="Abrahante J.E."/>
            <person name="Garbe J."/>
        </authorList>
    </citation>
    <scope>NUCLEOTIDE SEQUENCE</scope>
    <source>
        <strain evidence="8">Duluth1</strain>
        <tissue evidence="8">Whole animal</tissue>
    </source>
</reference>
<dbReference type="GO" id="GO:0005886">
    <property type="term" value="C:plasma membrane"/>
    <property type="evidence" value="ECO:0007669"/>
    <property type="project" value="UniProtKB-SubCell"/>
</dbReference>
<feature type="transmembrane region" description="Helical" evidence="7">
    <location>
        <begin position="130"/>
        <end position="150"/>
    </location>
</feature>
<keyword evidence="9" id="KW-1185">Reference proteome</keyword>
<evidence type="ECO:0000256" key="1">
    <source>
        <dbReference type="ARBA" id="ARBA00004141"/>
    </source>
</evidence>
<evidence type="ECO:0000256" key="6">
    <source>
        <dbReference type="ARBA" id="ARBA00023180"/>
    </source>
</evidence>
<evidence type="ECO:0000256" key="5">
    <source>
        <dbReference type="ARBA" id="ARBA00023136"/>
    </source>
</evidence>
<comment type="caution">
    <text evidence="8">The sequence shown here is derived from an EMBL/GenBank/DDBJ whole genome shotgun (WGS) entry which is preliminary data.</text>
</comment>
<keyword evidence="3 7" id="KW-0812">Transmembrane</keyword>
<reference evidence="8" key="1">
    <citation type="journal article" date="2019" name="bioRxiv">
        <title>The Genome of the Zebra Mussel, Dreissena polymorpha: A Resource for Invasive Species Research.</title>
        <authorList>
            <person name="McCartney M.A."/>
            <person name="Auch B."/>
            <person name="Kono T."/>
            <person name="Mallez S."/>
            <person name="Zhang Y."/>
            <person name="Obille A."/>
            <person name="Becker A."/>
            <person name="Abrahante J.E."/>
            <person name="Garbe J."/>
            <person name="Badalamenti J.P."/>
            <person name="Herman A."/>
            <person name="Mangelson H."/>
            <person name="Liachko I."/>
            <person name="Sullivan S."/>
            <person name="Sone E.D."/>
            <person name="Koren S."/>
            <person name="Silverstein K.A.T."/>
            <person name="Beckman K.B."/>
            <person name="Gohl D.M."/>
        </authorList>
    </citation>
    <scope>NUCLEOTIDE SEQUENCE</scope>
    <source>
        <strain evidence="8">Duluth1</strain>
        <tissue evidence="8">Whole animal</tissue>
    </source>
</reference>
<feature type="transmembrane region" description="Helical" evidence="7">
    <location>
        <begin position="342"/>
        <end position="373"/>
    </location>
</feature>
<dbReference type="PANTHER" id="PTHR12385">
    <property type="entry name" value="CHOLINE TRANSPORTER-LIKE (SLC FAMILY 44)"/>
    <property type="match status" value="1"/>
</dbReference>
<comment type="subcellular location">
    <subcellularLocation>
        <location evidence="7">Cell membrane</location>
        <topology evidence="7">Multi-pass membrane protein</topology>
    </subcellularLocation>
    <subcellularLocation>
        <location evidence="1">Membrane</location>
        <topology evidence="1">Multi-pass membrane protein</topology>
    </subcellularLocation>
</comment>
<dbReference type="PANTHER" id="PTHR12385:SF14">
    <property type="entry name" value="CHOLINE TRANSPORTER-LIKE 2"/>
    <property type="match status" value="1"/>
</dbReference>
<dbReference type="AlphaFoldDB" id="A0A9D4F6C0"/>
<keyword evidence="5 7" id="KW-0472">Membrane</keyword>
<evidence type="ECO:0000256" key="4">
    <source>
        <dbReference type="ARBA" id="ARBA00022989"/>
    </source>
</evidence>
<evidence type="ECO:0000313" key="9">
    <source>
        <dbReference type="Proteomes" id="UP000828390"/>
    </source>
</evidence>
<keyword evidence="4 7" id="KW-1133">Transmembrane helix</keyword>
<accession>A0A9D4F6C0</accession>
<feature type="non-terminal residue" evidence="8">
    <location>
        <position position="1"/>
    </location>
</feature>
<dbReference type="Pfam" id="PF04515">
    <property type="entry name" value="Choline_transpo"/>
    <property type="match status" value="1"/>
</dbReference>
<gene>
    <name evidence="8" type="ORF">DPMN_146272</name>
</gene>
<feature type="transmembrane region" description="Helical" evidence="7">
    <location>
        <begin position="491"/>
        <end position="514"/>
    </location>
</feature>
<feature type="transmembrane region" description="Helical" evidence="7">
    <location>
        <begin position="456"/>
        <end position="479"/>
    </location>
</feature>
<dbReference type="Proteomes" id="UP000828390">
    <property type="component" value="Unassembled WGS sequence"/>
</dbReference>
<comment type="similarity">
    <text evidence="2 7">Belongs to the CTL (choline transporter-like) family.</text>
</comment>
<dbReference type="EMBL" id="JAIWYP010000007">
    <property type="protein sequence ID" value="KAH3792773.1"/>
    <property type="molecule type" value="Genomic_DNA"/>
</dbReference>
<evidence type="ECO:0000256" key="3">
    <source>
        <dbReference type="ARBA" id="ARBA00022692"/>
    </source>
</evidence>
<evidence type="ECO:0000256" key="7">
    <source>
        <dbReference type="RuleBase" id="RU368066"/>
    </source>
</evidence>
<organism evidence="8 9">
    <name type="scientific">Dreissena polymorpha</name>
    <name type="common">Zebra mussel</name>
    <name type="synonym">Mytilus polymorpha</name>
    <dbReference type="NCBI Taxonomy" id="45954"/>
    <lineage>
        <taxon>Eukaryota</taxon>
        <taxon>Metazoa</taxon>
        <taxon>Spiralia</taxon>
        <taxon>Lophotrochozoa</taxon>
        <taxon>Mollusca</taxon>
        <taxon>Bivalvia</taxon>
        <taxon>Autobranchia</taxon>
        <taxon>Heteroconchia</taxon>
        <taxon>Euheterodonta</taxon>
        <taxon>Imparidentia</taxon>
        <taxon>Neoheterodontei</taxon>
        <taxon>Myida</taxon>
        <taxon>Dreissenoidea</taxon>
        <taxon>Dreissenidae</taxon>
        <taxon>Dreissena</taxon>
    </lineage>
</organism>
<feature type="transmembrane region" description="Helical" evidence="7">
    <location>
        <begin position="394"/>
        <end position="416"/>
    </location>
</feature>
<dbReference type="GO" id="GO:0022857">
    <property type="term" value="F:transmembrane transporter activity"/>
    <property type="evidence" value="ECO:0007669"/>
    <property type="project" value="UniProtKB-UniRule"/>
</dbReference>
<name>A0A9D4F6C0_DREPO</name>
<feature type="transmembrane region" description="Helical" evidence="7">
    <location>
        <begin position="214"/>
        <end position="236"/>
    </location>
</feature>
<dbReference type="InterPro" id="IPR007603">
    <property type="entry name" value="Choline_transptr-like"/>
</dbReference>
<comment type="function">
    <text evidence="7">Choline transporter.</text>
</comment>
<keyword evidence="6" id="KW-0325">Glycoprotein</keyword>